<dbReference type="InterPro" id="IPR050172">
    <property type="entry name" value="SsuD_RutA_monooxygenase"/>
</dbReference>
<dbReference type="Proteomes" id="UP000256485">
    <property type="component" value="Unassembled WGS sequence"/>
</dbReference>
<dbReference type="PANTHER" id="PTHR42847">
    <property type="entry name" value="ALKANESULFONATE MONOOXYGENASE"/>
    <property type="match status" value="1"/>
</dbReference>
<dbReference type="AlphaFoldDB" id="A0A3D9V4J8"/>
<dbReference type="SUPFAM" id="SSF51679">
    <property type="entry name" value="Bacterial luciferase-like"/>
    <property type="match status" value="1"/>
</dbReference>
<accession>A0A3D9V4J8</accession>
<dbReference type="GO" id="GO:0046306">
    <property type="term" value="P:alkanesulfonate catabolic process"/>
    <property type="evidence" value="ECO:0007669"/>
    <property type="project" value="TreeGrafter"/>
</dbReference>
<dbReference type="Gene3D" id="3.20.20.30">
    <property type="entry name" value="Luciferase-like domain"/>
    <property type="match status" value="1"/>
</dbReference>
<dbReference type="InterPro" id="IPR019952">
    <property type="entry name" value="F420_OxRdatse_Rv1855c_pred"/>
</dbReference>
<dbReference type="InterPro" id="IPR011251">
    <property type="entry name" value="Luciferase-like_dom"/>
</dbReference>
<protein>
    <submittedName>
        <fullName evidence="6">F420-dependent oxidoreductase-like protein</fullName>
    </submittedName>
</protein>
<dbReference type="Pfam" id="PF00296">
    <property type="entry name" value="Bac_luciferase"/>
    <property type="match status" value="1"/>
</dbReference>
<dbReference type="RefSeq" id="WP_115850034.1">
    <property type="nucleotide sequence ID" value="NZ_QTUC01000001.1"/>
</dbReference>
<name>A0A3D9V4J8_THECX</name>
<comment type="caution">
    <text evidence="6">The sequence shown here is derived from an EMBL/GenBank/DDBJ whole genome shotgun (WGS) entry which is preliminary data.</text>
</comment>
<evidence type="ECO:0000259" key="5">
    <source>
        <dbReference type="Pfam" id="PF00296"/>
    </source>
</evidence>
<dbReference type="GO" id="GO:0008726">
    <property type="term" value="F:alkanesulfonate monooxygenase activity"/>
    <property type="evidence" value="ECO:0007669"/>
    <property type="project" value="TreeGrafter"/>
</dbReference>
<dbReference type="InterPro" id="IPR036661">
    <property type="entry name" value="Luciferase-like_sf"/>
</dbReference>
<evidence type="ECO:0000256" key="3">
    <source>
        <dbReference type="ARBA" id="ARBA00023002"/>
    </source>
</evidence>
<dbReference type="OrthoDB" id="143323at2"/>
<evidence type="ECO:0000313" key="6">
    <source>
        <dbReference type="EMBL" id="REF36389.1"/>
    </source>
</evidence>
<reference evidence="6 7" key="1">
    <citation type="submission" date="2018-08" db="EMBL/GenBank/DDBJ databases">
        <title>Sequencing the genomes of 1000 actinobacteria strains.</title>
        <authorList>
            <person name="Klenk H.-P."/>
        </authorList>
    </citation>
    <scope>NUCLEOTIDE SEQUENCE [LARGE SCALE GENOMIC DNA]</scope>
    <source>
        <strain evidence="6 7">DSM 22891</strain>
    </source>
</reference>
<proteinExistence type="predicted"/>
<keyword evidence="1" id="KW-0285">Flavoprotein</keyword>
<keyword evidence="2" id="KW-0288">FMN</keyword>
<dbReference type="NCBIfam" id="TIGR03560">
    <property type="entry name" value="F420_Rv1855c"/>
    <property type="match status" value="1"/>
</dbReference>
<keyword evidence="3" id="KW-0560">Oxidoreductase</keyword>
<evidence type="ECO:0000256" key="1">
    <source>
        <dbReference type="ARBA" id="ARBA00022630"/>
    </source>
</evidence>
<evidence type="ECO:0000256" key="2">
    <source>
        <dbReference type="ARBA" id="ARBA00022643"/>
    </source>
</evidence>
<keyword evidence="4" id="KW-0503">Monooxygenase</keyword>
<dbReference type="PANTHER" id="PTHR42847:SF4">
    <property type="entry name" value="ALKANESULFONATE MONOOXYGENASE-RELATED"/>
    <property type="match status" value="1"/>
</dbReference>
<keyword evidence="7" id="KW-1185">Reference proteome</keyword>
<evidence type="ECO:0000256" key="4">
    <source>
        <dbReference type="ARBA" id="ARBA00023033"/>
    </source>
</evidence>
<dbReference type="EMBL" id="QTUC01000001">
    <property type="protein sequence ID" value="REF36389.1"/>
    <property type="molecule type" value="Genomic_DNA"/>
</dbReference>
<evidence type="ECO:0000313" key="7">
    <source>
        <dbReference type="Proteomes" id="UP000256485"/>
    </source>
</evidence>
<sequence length="294" mass="31766">MRVSIGVTNYSWPGGAASIRTNLSRVARVADEVGVDTVWVADHLLQADPFVDPGHTEHLEAVTTLGFLAARTERVRLGALVAGVTFRPPAVLIKSISTLDVLSGGRAWFGIGAGHHEGEARDMGLPFGPATERFERLEETLRLAHQMWSGDESPFEGRHYQLAHPVDSPHPIKRPRILVGGTGERKTLRLVARYADACNVFDIPDGGRTVRHKLSVLADHCAAIGRPYEEIETTISTRIEPGESADEFARRCVELANLGLDHVVVITRGPWTEDAVRTVGDAARAVAPIGAGGT</sequence>
<gene>
    <name evidence="6" type="ORF">DFJ64_1796</name>
</gene>
<organism evidence="6 7">
    <name type="scientific">Thermasporomyces composti</name>
    <dbReference type="NCBI Taxonomy" id="696763"/>
    <lineage>
        <taxon>Bacteria</taxon>
        <taxon>Bacillati</taxon>
        <taxon>Actinomycetota</taxon>
        <taxon>Actinomycetes</taxon>
        <taxon>Propionibacteriales</taxon>
        <taxon>Nocardioidaceae</taxon>
        <taxon>Thermasporomyces</taxon>
    </lineage>
</organism>
<feature type="domain" description="Luciferase-like" evidence="5">
    <location>
        <begin position="20"/>
        <end position="252"/>
    </location>
</feature>